<dbReference type="InterPro" id="IPR037079">
    <property type="entry name" value="AF2212/PG0164-like_sf"/>
</dbReference>
<evidence type="ECO:0000313" key="2">
    <source>
        <dbReference type="EMBL" id="KAA9129639.1"/>
    </source>
</evidence>
<dbReference type="Pfam" id="PF08922">
    <property type="entry name" value="DUF1905"/>
    <property type="match status" value="1"/>
</dbReference>
<comment type="caution">
    <text evidence="2">The sequence shown here is derived from an EMBL/GenBank/DDBJ whole genome shotgun (WGS) entry which is preliminary data.</text>
</comment>
<evidence type="ECO:0000313" key="3">
    <source>
        <dbReference type="Proteomes" id="UP000325372"/>
    </source>
</evidence>
<dbReference type="SUPFAM" id="SSF141694">
    <property type="entry name" value="AF2212/PG0164-like"/>
    <property type="match status" value="1"/>
</dbReference>
<dbReference type="RefSeq" id="WP_150865482.1">
    <property type="nucleotide sequence ID" value="NZ_VYXP01000013.1"/>
</dbReference>
<feature type="region of interest" description="Disordered" evidence="1">
    <location>
        <begin position="1"/>
        <end position="25"/>
    </location>
</feature>
<gene>
    <name evidence="2" type="ORF">F3N42_14845</name>
</gene>
<dbReference type="InterPro" id="IPR015018">
    <property type="entry name" value="DUF1905"/>
</dbReference>
<dbReference type="EMBL" id="VYXP01000013">
    <property type="protein sequence ID" value="KAA9129639.1"/>
    <property type="molecule type" value="Genomic_DNA"/>
</dbReference>
<organism evidence="2 3">
    <name type="scientific">Marinihelvus fidelis</name>
    <dbReference type="NCBI Taxonomy" id="2613842"/>
    <lineage>
        <taxon>Bacteria</taxon>
        <taxon>Pseudomonadati</taxon>
        <taxon>Pseudomonadota</taxon>
        <taxon>Gammaproteobacteria</taxon>
        <taxon>Chromatiales</taxon>
        <taxon>Wenzhouxiangellaceae</taxon>
        <taxon>Marinihelvus</taxon>
    </lineage>
</organism>
<sequence length="191" mass="21307">MTRPDKPTRFKTTLQVPADPGEDPPWFFLVLPKPASDQLPRRGRTTARGLLNGAPFETLLEPDGRKSHWMRVVPSLAEAANARPGDRVSITIEPVENEPDPAIPEDFREALETRPDAAATWAETTNIARVDWVHWITSAKQARTQTKRIHDACDMLAEGKRRVCCFDPSGFYSKALSAPRAAEPATRENKP</sequence>
<name>A0A5N0T8L0_9GAMM</name>
<dbReference type="AlphaFoldDB" id="A0A5N0T8L0"/>
<dbReference type="Pfam" id="PF13376">
    <property type="entry name" value="OmdA"/>
    <property type="match status" value="1"/>
</dbReference>
<protein>
    <submittedName>
        <fullName evidence="2">DUF1905 domain-containing protein</fullName>
    </submittedName>
</protein>
<evidence type="ECO:0000256" key="1">
    <source>
        <dbReference type="SAM" id="MobiDB-lite"/>
    </source>
</evidence>
<proteinExistence type="predicted"/>
<dbReference type="Proteomes" id="UP000325372">
    <property type="component" value="Unassembled WGS sequence"/>
</dbReference>
<keyword evidence="3" id="KW-1185">Reference proteome</keyword>
<reference evidence="2 3" key="1">
    <citation type="submission" date="2019-09" db="EMBL/GenBank/DDBJ databases">
        <title>Wenzhouxiangella sp. Genome sequencing and assembly.</title>
        <authorList>
            <person name="Zhang R."/>
        </authorList>
    </citation>
    <scope>NUCLEOTIDE SEQUENCE [LARGE SCALE GENOMIC DNA]</scope>
    <source>
        <strain evidence="2 3">W260</strain>
    </source>
</reference>
<accession>A0A5N0T8L0</accession>
<dbReference type="Gene3D" id="2.40.30.100">
    <property type="entry name" value="AF2212/PG0164-like"/>
    <property type="match status" value="1"/>
</dbReference>